<accession>A0A7E4VQH5</accession>
<reference evidence="2" key="2">
    <citation type="submission" date="2020-10" db="UniProtKB">
        <authorList>
            <consortium name="WormBaseParasite"/>
        </authorList>
    </citation>
    <scope>IDENTIFICATION</scope>
</reference>
<dbReference type="AlphaFoldDB" id="A0A7E4VQH5"/>
<reference evidence="1" key="1">
    <citation type="journal article" date="2013" name="Genetics">
        <title>The draft genome and transcriptome of Panagrellus redivivus are shaped by the harsh demands of a free-living lifestyle.</title>
        <authorList>
            <person name="Srinivasan J."/>
            <person name="Dillman A.R."/>
            <person name="Macchietto M.G."/>
            <person name="Heikkinen L."/>
            <person name="Lakso M."/>
            <person name="Fracchia K.M."/>
            <person name="Antoshechkin I."/>
            <person name="Mortazavi A."/>
            <person name="Wong G."/>
            <person name="Sternberg P.W."/>
        </authorList>
    </citation>
    <scope>NUCLEOTIDE SEQUENCE [LARGE SCALE GENOMIC DNA]</scope>
    <source>
        <strain evidence="1">MT8872</strain>
    </source>
</reference>
<dbReference type="Proteomes" id="UP000492821">
    <property type="component" value="Unassembled WGS sequence"/>
</dbReference>
<name>A0A7E4VQH5_PANRE</name>
<organism evidence="1 2">
    <name type="scientific">Panagrellus redivivus</name>
    <name type="common">Microworm</name>
    <dbReference type="NCBI Taxonomy" id="6233"/>
    <lineage>
        <taxon>Eukaryota</taxon>
        <taxon>Metazoa</taxon>
        <taxon>Ecdysozoa</taxon>
        <taxon>Nematoda</taxon>
        <taxon>Chromadorea</taxon>
        <taxon>Rhabditida</taxon>
        <taxon>Tylenchina</taxon>
        <taxon>Panagrolaimomorpha</taxon>
        <taxon>Panagrolaimoidea</taxon>
        <taxon>Panagrolaimidae</taxon>
        <taxon>Panagrellus</taxon>
    </lineage>
</organism>
<protein>
    <submittedName>
        <fullName evidence="2">Secreted protein</fullName>
    </submittedName>
</protein>
<evidence type="ECO:0000313" key="1">
    <source>
        <dbReference type="Proteomes" id="UP000492821"/>
    </source>
</evidence>
<proteinExistence type="predicted"/>
<dbReference type="WBParaSite" id="Pan_g23444.t1">
    <property type="protein sequence ID" value="Pan_g23444.t1"/>
    <property type="gene ID" value="Pan_g23444"/>
</dbReference>
<evidence type="ECO:0000313" key="2">
    <source>
        <dbReference type="WBParaSite" id="Pan_g23444.t1"/>
    </source>
</evidence>
<keyword evidence="1" id="KW-1185">Reference proteome</keyword>
<sequence length="158" mass="18202">MGTYYSFLVVCLQLFQSVKNFIAWTNTTSTFDASTFTPMKSLIFTRWIFLGDRPKKRLNSTSSKTARNRKSIAQRIRTIAEASTTTVAHPHCAFARFTMARRRRRSRFHFKIGPMAAIKRVPVKAEKSSPQIAVPTWTVEEFGLMEKVDCRVFNRDKA</sequence>